<sequence length="191" mass="22124">MQAFDWTDFYAITKNRLPWPRLVRAVELQKSRGEVLDLGCGAGRDTRYLIEHRFCVTAVDQEAASLELLSDLPTDRLHRVQCSFEMFQFGRYDLINAHFSLPFIDREHFPLVFDRLKAALKPGSIFVGQFFGINDTWNIPDTHMTFLTRQQALVYLEGLELLEFEEEEEGGTTADGASKHWHVYHSIARKL</sequence>
<accession>A0ABQ3V8X7</accession>
<keyword evidence="1" id="KW-0808">Transferase</keyword>
<dbReference type="Pfam" id="PF13649">
    <property type="entry name" value="Methyltransf_25"/>
    <property type="match status" value="1"/>
</dbReference>
<keyword evidence="4" id="KW-1185">Reference proteome</keyword>
<comment type="caution">
    <text evidence="3">The sequence shown here is derived from an EMBL/GenBank/DDBJ whole genome shotgun (WGS) entry which is preliminary data.</text>
</comment>
<evidence type="ECO:0000259" key="2">
    <source>
        <dbReference type="Pfam" id="PF13649"/>
    </source>
</evidence>
<evidence type="ECO:0000313" key="4">
    <source>
        <dbReference type="Proteomes" id="UP000635565"/>
    </source>
</evidence>
<dbReference type="RefSeq" id="WP_201360032.1">
    <property type="nucleotide sequence ID" value="NZ_BNJJ01000001.1"/>
</dbReference>
<dbReference type="Proteomes" id="UP000635565">
    <property type="component" value="Unassembled WGS sequence"/>
</dbReference>
<feature type="domain" description="Methyltransferase" evidence="2">
    <location>
        <begin position="35"/>
        <end position="123"/>
    </location>
</feature>
<evidence type="ECO:0000256" key="1">
    <source>
        <dbReference type="ARBA" id="ARBA00022679"/>
    </source>
</evidence>
<protein>
    <submittedName>
        <fullName evidence="3">SAM-dependent methyltransferase</fullName>
    </submittedName>
</protein>
<dbReference type="PANTHER" id="PTHR43861">
    <property type="entry name" value="TRANS-ACONITATE 2-METHYLTRANSFERASE-RELATED"/>
    <property type="match status" value="1"/>
</dbReference>
<gene>
    <name evidence="3" type="ORF">KSZ_03480</name>
</gene>
<dbReference type="InterPro" id="IPR029063">
    <property type="entry name" value="SAM-dependent_MTases_sf"/>
</dbReference>
<dbReference type="SUPFAM" id="SSF53335">
    <property type="entry name" value="S-adenosyl-L-methionine-dependent methyltransferases"/>
    <property type="match status" value="1"/>
</dbReference>
<proteinExistence type="predicted"/>
<dbReference type="InterPro" id="IPR041698">
    <property type="entry name" value="Methyltransf_25"/>
</dbReference>
<organism evidence="3 4">
    <name type="scientific">Dictyobacter formicarum</name>
    <dbReference type="NCBI Taxonomy" id="2778368"/>
    <lineage>
        <taxon>Bacteria</taxon>
        <taxon>Bacillati</taxon>
        <taxon>Chloroflexota</taxon>
        <taxon>Ktedonobacteria</taxon>
        <taxon>Ktedonobacterales</taxon>
        <taxon>Dictyobacteraceae</taxon>
        <taxon>Dictyobacter</taxon>
    </lineage>
</organism>
<evidence type="ECO:0000313" key="3">
    <source>
        <dbReference type="EMBL" id="GHO82342.1"/>
    </source>
</evidence>
<keyword evidence="3" id="KW-0489">Methyltransferase</keyword>
<dbReference type="EMBL" id="BNJJ01000001">
    <property type="protein sequence ID" value="GHO82342.1"/>
    <property type="molecule type" value="Genomic_DNA"/>
</dbReference>
<dbReference type="GO" id="GO:0032259">
    <property type="term" value="P:methylation"/>
    <property type="evidence" value="ECO:0007669"/>
    <property type="project" value="UniProtKB-KW"/>
</dbReference>
<dbReference type="Gene3D" id="3.40.50.150">
    <property type="entry name" value="Vaccinia Virus protein VP39"/>
    <property type="match status" value="1"/>
</dbReference>
<name>A0ABQ3V8X7_9CHLR</name>
<reference evidence="3 4" key="1">
    <citation type="journal article" date="2021" name="Int. J. Syst. Evol. Microbiol.">
        <title>Reticulibacter mediterranei gen. nov., sp. nov., within the new family Reticulibacteraceae fam. nov., and Ktedonospora formicarum gen. nov., sp. nov., Ktedonobacter robiniae sp. nov., Dictyobacter formicarum sp. nov. and Dictyobacter arantiisoli sp. nov., belonging to the class Ktedonobacteria.</title>
        <authorList>
            <person name="Yabe S."/>
            <person name="Zheng Y."/>
            <person name="Wang C.M."/>
            <person name="Sakai Y."/>
            <person name="Abe K."/>
            <person name="Yokota A."/>
            <person name="Donadio S."/>
            <person name="Cavaletti L."/>
            <person name="Monciardini P."/>
        </authorList>
    </citation>
    <scope>NUCLEOTIDE SEQUENCE [LARGE SCALE GENOMIC DNA]</scope>
    <source>
        <strain evidence="3 4">SOSP1-9</strain>
    </source>
</reference>
<dbReference type="GO" id="GO:0008168">
    <property type="term" value="F:methyltransferase activity"/>
    <property type="evidence" value="ECO:0007669"/>
    <property type="project" value="UniProtKB-KW"/>
</dbReference>
<dbReference type="CDD" id="cd02440">
    <property type="entry name" value="AdoMet_MTases"/>
    <property type="match status" value="1"/>
</dbReference>